<feature type="chain" id="PRO_5047074474" evidence="1">
    <location>
        <begin position="20"/>
        <end position="490"/>
    </location>
</feature>
<dbReference type="PANTHER" id="PTHR11102">
    <property type="entry name" value="SEL-1-LIKE PROTEIN"/>
    <property type="match status" value="1"/>
</dbReference>
<organism evidence="2 3">
    <name type="scientific">Symbiopectobacterium purcellii</name>
    <dbReference type="NCBI Taxonomy" id="2871826"/>
    <lineage>
        <taxon>Bacteria</taxon>
        <taxon>Pseudomonadati</taxon>
        <taxon>Pseudomonadota</taxon>
        <taxon>Gammaproteobacteria</taxon>
        <taxon>Enterobacterales</taxon>
        <taxon>Enterobacteriaceae</taxon>
    </lineage>
</organism>
<reference evidence="2 3" key="1">
    <citation type="submission" date="2021-08" db="EMBL/GenBank/DDBJ databases">
        <title>Culture and genomic analysis of Symbiopectobacterium purcellii sp. nov. gen. nov., isolated from the leafhopper Empoasca decipiens.</title>
        <authorList>
            <person name="Nadal-Jimenez P."/>
            <person name="Siozios S."/>
            <person name="Halliday N."/>
            <person name="Camara M."/>
            <person name="Hurst G.D.D."/>
        </authorList>
    </citation>
    <scope>NUCLEOTIDE SEQUENCE [LARGE SCALE GENOMIC DNA]</scope>
    <source>
        <strain evidence="2 3">SyEd1</strain>
    </source>
</reference>
<dbReference type="PROSITE" id="PS51257">
    <property type="entry name" value="PROKAR_LIPOPROTEIN"/>
    <property type="match status" value="1"/>
</dbReference>
<keyword evidence="3" id="KW-1185">Reference proteome</keyword>
<keyword evidence="1" id="KW-0732">Signal</keyword>
<sequence>MMKKTILALLLGLSCSAFAQEADDADRLYDRLEQQDNTALTALTDLAKRQDPHALSLLGFVYEFGVSVPKNIQQAIDYYQQACALGGDYGCYNAGYFYQYGIGVPQDNARASQLLEKINAADIDIETTKSLGHTIYEAKAKAETDAEMRAPILKYVSRYLNTADDETRRIFSRLGLSKSDTLRLAKRWAQQGDPKVNFYVGHFYNFGYSPIKEKDIEAMRWFRRAAEGGEPDSQNLLGLAYREGRWGVDANAQEAVTWFERAAQQGNKDAMINLGEMYYTGEEIDVDYDKARALFTQAYDKGVSRAAKYLAWIYYNGQGVTSDCQKAWEYRERGRTGETKVSYMAHCVNDKRGREENRQTLPALVLKNQSTFLGGNGGALKCENHFIVDTNKLAEVANLRVVVTLKNREGASGQFTLAFAPFGMNTMNETLYGREYSSFRSAELVPQKTKDFCQPGDVTFQIDSATARINGQEKDLLATGIIKPYVQHAG</sequence>
<dbReference type="SMART" id="SM00671">
    <property type="entry name" value="SEL1"/>
    <property type="match status" value="6"/>
</dbReference>
<protein>
    <submittedName>
        <fullName evidence="2">Sel1 repeat family protein</fullName>
    </submittedName>
</protein>
<dbReference type="EMBL" id="CP081864">
    <property type="protein sequence ID" value="QZN97961.1"/>
    <property type="molecule type" value="Genomic_DNA"/>
</dbReference>
<dbReference type="SUPFAM" id="SSF81901">
    <property type="entry name" value="HCP-like"/>
    <property type="match status" value="2"/>
</dbReference>
<dbReference type="Pfam" id="PF08238">
    <property type="entry name" value="Sel1"/>
    <property type="match status" value="6"/>
</dbReference>
<name>A0ABX9AT77_9ENTR</name>
<proteinExistence type="predicted"/>
<dbReference type="InterPro" id="IPR050767">
    <property type="entry name" value="Sel1_AlgK"/>
</dbReference>
<dbReference type="InterPro" id="IPR006597">
    <property type="entry name" value="Sel1-like"/>
</dbReference>
<feature type="signal peptide" evidence="1">
    <location>
        <begin position="1"/>
        <end position="19"/>
    </location>
</feature>
<evidence type="ECO:0000256" key="1">
    <source>
        <dbReference type="SAM" id="SignalP"/>
    </source>
</evidence>
<evidence type="ECO:0000313" key="3">
    <source>
        <dbReference type="Proteomes" id="UP000825886"/>
    </source>
</evidence>
<dbReference type="PANTHER" id="PTHR11102:SF160">
    <property type="entry name" value="ERAD-ASSOCIATED E3 UBIQUITIN-PROTEIN LIGASE COMPONENT HRD3"/>
    <property type="match status" value="1"/>
</dbReference>
<dbReference type="InterPro" id="IPR011990">
    <property type="entry name" value="TPR-like_helical_dom_sf"/>
</dbReference>
<gene>
    <name evidence="2" type="ORF">K6K13_05965</name>
</gene>
<dbReference type="Gene3D" id="1.25.40.10">
    <property type="entry name" value="Tetratricopeptide repeat domain"/>
    <property type="match status" value="2"/>
</dbReference>
<dbReference type="Proteomes" id="UP000825886">
    <property type="component" value="Chromosome"/>
</dbReference>
<evidence type="ECO:0000313" key="2">
    <source>
        <dbReference type="EMBL" id="QZN97961.1"/>
    </source>
</evidence>
<accession>A0ABX9AT77</accession>